<proteinExistence type="predicted"/>
<accession>A0A1H2DMH3</accession>
<evidence type="ECO:0000256" key="1">
    <source>
        <dbReference type="ARBA" id="ARBA00022723"/>
    </source>
</evidence>
<dbReference type="InterPro" id="IPR039650">
    <property type="entry name" value="HdrA-like"/>
</dbReference>
<dbReference type="Pfam" id="PF12831">
    <property type="entry name" value="FAD_oxidored"/>
    <property type="match status" value="1"/>
</dbReference>
<dbReference type="GO" id="GO:0016491">
    <property type="term" value="F:oxidoreductase activity"/>
    <property type="evidence" value="ECO:0007669"/>
    <property type="project" value="UniProtKB-KW"/>
</dbReference>
<dbReference type="EMBL" id="FNLL01000001">
    <property type="protein sequence ID" value="SDT83944.1"/>
    <property type="molecule type" value="Genomic_DNA"/>
</dbReference>
<sequence>MTKDILVLGGGIAGIQSSLDLAEMGFKVHLVESLPSIGGKMAQLDKTFPTNDCAI</sequence>
<organism evidence="5 6">
    <name type="scientific">Desulfobacula phenolica</name>
    <dbReference type="NCBI Taxonomy" id="90732"/>
    <lineage>
        <taxon>Bacteria</taxon>
        <taxon>Pseudomonadati</taxon>
        <taxon>Thermodesulfobacteriota</taxon>
        <taxon>Desulfobacteria</taxon>
        <taxon>Desulfobacterales</taxon>
        <taxon>Desulfobacteraceae</taxon>
        <taxon>Desulfobacula</taxon>
    </lineage>
</organism>
<dbReference type="PANTHER" id="PTHR43498">
    <property type="entry name" value="FERREDOXIN:COB-COM HETERODISULFIDE REDUCTASE SUBUNIT A"/>
    <property type="match status" value="1"/>
</dbReference>
<evidence type="ECO:0000313" key="6">
    <source>
        <dbReference type="Proteomes" id="UP000199608"/>
    </source>
</evidence>
<evidence type="ECO:0000256" key="3">
    <source>
        <dbReference type="ARBA" id="ARBA00023004"/>
    </source>
</evidence>
<keyword evidence="4" id="KW-0411">Iron-sulfur</keyword>
<protein>
    <submittedName>
        <fullName evidence="5">FAD dependent oxidoreductase</fullName>
    </submittedName>
</protein>
<evidence type="ECO:0000256" key="4">
    <source>
        <dbReference type="ARBA" id="ARBA00023014"/>
    </source>
</evidence>
<keyword evidence="3" id="KW-0408">Iron</keyword>
<gene>
    <name evidence="5" type="ORF">SAMN04487931_10168</name>
</gene>
<dbReference type="SUPFAM" id="SSF51971">
    <property type="entry name" value="Nucleotide-binding domain"/>
    <property type="match status" value="1"/>
</dbReference>
<keyword evidence="6" id="KW-1185">Reference proteome</keyword>
<dbReference type="Gene3D" id="3.40.50.720">
    <property type="entry name" value="NAD(P)-binding Rossmann-like Domain"/>
    <property type="match status" value="1"/>
</dbReference>
<evidence type="ECO:0000313" key="5">
    <source>
        <dbReference type="EMBL" id="SDT83944.1"/>
    </source>
</evidence>
<dbReference type="GO" id="GO:0051536">
    <property type="term" value="F:iron-sulfur cluster binding"/>
    <property type="evidence" value="ECO:0007669"/>
    <property type="project" value="UniProtKB-KW"/>
</dbReference>
<reference evidence="6" key="1">
    <citation type="submission" date="2016-10" db="EMBL/GenBank/DDBJ databases">
        <authorList>
            <person name="Varghese N."/>
            <person name="Submissions S."/>
        </authorList>
    </citation>
    <scope>NUCLEOTIDE SEQUENCE [LARGE SCALE GENOMIC DNA]</scope>
    <source>
        <strain evidence="6">DSM 3384</strain>
    </source>
</reference>
<keyword evidence="2" id="KW-0560">Oxidoreductase</keyword>
<dbReference type="RefSeq" id="WP_014956672.1">
    <property type="nucleotide sequence ID" value="NZ_FNLL01000001.1"/>
</dbReference>
<dbReference type="Proteomes" id="UP000199608">
    <property type="component" value="Unassembled WGS sequence"/>
</dbReference>
<keyword evidence="1" id="KW-0479">Metal-binding</keyword>
<name>A0A1H2DMH3_9BACT</name>
<dbReference type="AlphaFoldDB" id="A0A1H2DMH3"/>
<evidence type="ECO:0000256" key="2">
    <source>
        <dbReference type="ARBA" id="ARBA00023002"/>
    </source>
</evidence>
<dbReference type="GO" id="GO:0046872">
    <property type="term" value="F:metal ion binding"/>
    <property type="evidence" value="ECO:0007669"/>
    <property type="project" value="UniProtKB-KW"/>
</dbReference>
<dbReference type="PANTHER" id="PTHR43498:SF1">
    <property type="entry name" value="COB--COM HETERODISULFIDE REDUCTASE IRON-SULFUR SUBUNIT A"/>
    <property type="match status" value="1"/>
</dbReference>